<feature type="region of interest" description="Disordered" evidence="2">
    <location>
        <begin position="31"/>
        <end position="64"/>
    </location>
</feature>
<dbReference type="Proteomes" id="UP000308730">
    <property type="component" value="Unassembled WGS sequence"/>
</dbReference>
<comment type="caution">
    <text evidence="3">The sequence shown here is derived from an EMBL/GenBank/DDBJ whole genome shotgun (WGS) entry which is preliminary data.</text>
</comment>
<gene>
    <name evidence="3" type="ORF">EUX98_g8747</name>
</gene>
<feature type="region of interest" description="Disordered" evidence="2">
    <location>
        <begin position="152"/>
        <end position="350"/>
    </location>
</feature>
<sequence>MEPLTTAGSVDFEDDFMDAADSVVVESQLGVDEVTAETSSRQQQKHRRTDGEGPQDKYKQAIRDLDYQREKTQYYRAQRAEKNQEIQELRGLIFQQNAQAKEQIEQLESRYRGWWQEIQAEVSQRENELKEREAKLQEQETNVNRMLQAQQERAADLDRTGAAYEDTIAHITQQRQREIRRRERQQSMDVSGDEPSTSNMPGSLSPDAPPRPAVVSVPTTHRGPPHPPATGTGSSGPGDVPPRDPPSPPPPTTTPDRDRMALLRTVKAAGRKLYAPPRLLSVQTNPPSTPSSSSNPTQPTAAVSGRESTPTPMSPQQTTTIDRQPIPPNTTPTRSRKIRPRKRPTMAEEQLKIEKELMPKKDHNEYLLLVRKVCKTAFKIEHDLDFILHDPPPASDIIRFYDDTGPGPQAADLRLDVMGDPKSRWNKIVAGILLQAVQAEAGDTIQLPSDAYMMSPIIQKLDNLKKTWRAQLPRTRVDGTIEDEDEANQRLEDTVEKTKRSNRHRTRRCAKWERRMKIIDGTIRIKEKDSDNDLCHWEWLREVLSKLTQDGMSSEDTDDEDTIIPTYKTKTLQWRRAMHDALQIIDEGRRANLVVFNPQGSRPRPRHQRGEVILSERPPVPDLPEQLYEEGWLKSLSDDERSLVNPVISQWKWNELVKV</sequence>
<evidence type="ECO:0000256" key="1">
    <source>
        <dbReference type="SAM" id="Coils"/>
    </source>
</evidence>
<feature type="coiled-coil region" evidence="1">
    <location>
        <begin position="90"/>
        <end position="149"/>
    </location>
</feature>
<feature type="compositionally biased region" description="Pro residues" evidence="2">
    <location>
        <begin position="239"/>
        <end position="253"/>
    </location>
</feature>
<feature type="compositionally biased region" description="Basic and acidic residues" evidence="2">
    <location>
        <begin position="49"/>
        <end position="64"/>
    </location>
</feature>
<dbReference type="AlphaFoldDB" id="A0A4S4M341"/>
<protein>
    <submittedName>
        <fullName evidence="3">Uncharacterized protein</fullName>
    </submittedName>
</protein>
<dbReference type="EMBL" id="SGPM01000531">
    <property type="protein sequence ID" value="THH19566.1"/>
    <property type="molecule type" value="Genomic_DNA"/>
</dbReference>
<name>A0A4S4M341_9APHY</name>
<accession>A0A4S4M341</accession>
<keyword evidence="4" id="KW-1185">Reference proteome</keyword>
<dbReference type="OrthoDB" id="3269403at2759"/>
<evidence type="ECO:0000256" key="2">
    <source>
        <dbReference type="SAM" id="MobiDB-lite"/>
    </source>
</evidence>
<feature type="compositionally biased region" description="Basic and acidic residues" evidence="2">
    <location>
        <begin position="175"/>
        <end position="186"/>
    </location>
</feature>
<proteinExistence type="predicted"/>
<feature type="compositionally biased region" description="Low complexity" evidence="2">
    <location>
        <begin position="308"/>
        <end position="320"/>
    </location>
</feature>
<feature type="compositionally biased region" description="Low complexity" evidence="2">
    <location>
        <begin position="283"/>
        <end position="300"/>
    </location>
</feature>
<evidence type="ECO:0000313" key="3">
    <source>
        <dbReference type="EMBL" id="THH19566.1"/>
    </source>
</evidence>
<reference evidence="3 4" key="1">
    <citation type="submission" date="2019-02" db="EMBL/GenBank/DDBJ databases">
        <title>Genome sequencing of the rare red list fungi Antrodiella citrinella (Flaviporus citrinellus).</title>
        <authorList>
            <person name="Buettner E."/>
            <person name="Kellner H."/>
        </authorList>
    </citation>
    <scope>NUCLEOTIDE SEQUENCE [LARGE SCALE GENOMIC DNA]</scope>
    <source>
        <strain evidence="3 4">DSM 108506</strain>
    </source>
</reference>
<organism evidence="3 4">
    <name type="scientific">Antrodiella citrinella</name>
    <dbReference type="NCBI Taxonomy" id="2447956"/>
    <lineage>
        <taxon>Eukaryota</taxon>
        <taxon>Fungi</taxon>
        <taxon>Dikarya</taxon>
        <taxon>Basidiomycota</taxon>
        <taxon>Agaricomycotina</taxon>
        <taxon>Agaricomycetes</taxon>
        <taxon>Polyporales</taxon>
        <taxon>Steccherinaceae</taxon>
        <taxon>Antrodiella</taxon>
    </lineage>
</organism>
<feature type="compositionally biased region" description="Basic residues" evidence="2">
    <location>
        <begin position="334"/>
        <end position="344"/>
    </location>
</feature>
<keyword evidence="1" id="KW-0175">Coiled coil</keyword>
<evidence type="ECO:0000313" key="4">
    <source>
        <dbReference type="Proteomes" id="UP000308730"/>
    </source>
</evidence>